<dbReference type="Gene3D" id="3.40.640.10">
    <property type="entry name" value="Type I PLP-dependent aspartate aminotransferase-like (Major domain)"/>
    <property type="match status" value="1"/>
</dbReference>
<comment type="cofactor">
    <cofactor evidence="4 6">
        <name>pyridoxal 5'-phosphate</name>
        <dbReference type="ChEBI" id="CHEBI:597326"/>
    </cofactor>
</comment>
<dbReference type="GO" id="GO:0030170">
    <property type="term" value="F:pyridoxal phosphate binding"/>
    <property type="evidence" value="ECO:0007669"/>
    <property type="project" value="UniProtKB-UniRule"/>
</dbReference>
<dbReference type="RefSeq" id="WP_187466277.1">
    <property type="nucleotide sequence ID" value="NZ_JACSIT010000091.1"/>
</dbReference>
<dbReference type="AlphaFoldDB" id="A0A923PP99"/>
<dbReference type="GO" id="GO:0005737">
    <property type="term" value="C:cytoplasm"/>
    <property type="evidence" value="ECO:0007669"/>
    <property type="project" value="UniProtKB-UniRule"/>
</dbReference>
<sequence length="425" mass="46566">MVLRWLTWGKFSRFVNYCVIKRSAFHLPPDKIYLCGNSLGPQPKAAAAALQAELDSWRERGVEGWWLGDGPEGGWLGFHRRLEGALADLVGAQPAEVTVANALTVNLHLLLVSFFRPAGKRCKIIMEAGAFPSDQHAIISQLRFHGLDPAEHLIELRPLPGEDKLRTEDIVAAIQRVGDELALVLWSGVHYYTGQYFALEPIARAGHAVGAMVGFDLAHAAGNVPMRLHDWGSDFAVWCSYKYLNGGPGAPGGLFVHERHHEREDLPRFAGWWGHRESDRFLMRREFRPERGAAGWQVSTVPVLGMAPLLASLPLFAEAGGMLALRAHSRELTQRLYAGLEQLPGLRIITPDAAEDRGAQLSVYVPGHRPDLEATLSAAGLVVDYREDNLGGSAGGVLRLAPAPLYTLAEEVDEAVRILAEALQA</sequence>
<dbReference type="GO" id="GO:0030429">
    <property type="term" value="F:kynureninase activity"/>
    <property type="evidence" value="ECO:0007669"/>
    <property type="project" value="UniProtKB-UniRule"/>
</dbReference>
<organism evidence="7 8">
    <name type="scientific">Neolewinella lacunae</name>
    <dbReference type="NCBI Taxonomy" id="1517758"/>
    <lineage>
        <taxon>Bacteria</taxon>
        <taxon>Pseudomonadati</taxon>
        <taxon>Bacteroidota</taxon>
        <taxon>Saprospiria</taxon>
        <taxon>Saprospirales</taxon>
        <taxon>Lewinellaceae</taxon>
        <taxon>Neolewinella</taxon>
    </lineage>
</organism>
<comment type="caution">
    <text evidence="7">The sequence shown here is derived from an EMBL/GenBank/DDBJ whole genome shotgun (WGS) entry which is preliminary data.</text>
</comment>
<dbReference type="Proteomes" id="UP000650081">
    <property type="component" value="Unassembled WGS sequence"/>
</dbReference>
<dbReference type="GO" id="GO:0009435">
    <property type="term" value="P:NAD+ biosynthetic process"/>
    <property type="evidence" value="ECO:0007669"/>
    <property type="project" value="UniProtKB-UniRule"/>
</dbReference>
<evidence type="ECO:0000313" key="8">
    <source>
        <dbReference type="Proteomes" id="UP000650081"/>
    </source>
</evidence>
<dbReference type="PIRSF" id="PIRSF038800">
    <property type="entry name" value="KYNU"/>
    <property type="match status" value="1"/>
</dbReference>
<dbReference type="PANTHER" id="PTHR14084">
    <property type="entry name" value="KYNURENINASE"/>
    <property type="match status" value="1"/>
</dbReference>
<proteinExistence type="inferred from homology"/>
<dbReference type="HAMAP" id="MF_01970">
    <property type="entry name" value="Kynureninase"/>
    <property type="match status" value="1"/>
</dbReference>
<reference evidence="7" key="1">
    <citation type="submission" date="2020-08" db="EMBL/GenBank/DDBJ databases">
        <title>Lewinella bacteria from marine environments.</title>
        <authorList>
            <person name="Zhong Y."/>
        </authorList>
    </citation>
    <scope>NUCLEOTIDE SEQUENCE</scope>
    <source>
        <strain evidence="7">KCTC 42187</strain>
    </source>
</reference>
<evidence type="ECO:0000313" key="7">
    <source>
        <dbReference type="EMBL" id="MBC6994192.1"/>
    </source>
</evidence>
<dbReference type="GO" id="GO:0043420">
    <property type="term" value="P:anthranilate metabolic process"/>
    <property type="evidence" value="ECO:0007669"/>
    <property type="project" value="TreeGrafter"/>
</dbReference>
<evidence type="ECO:0000256" key="3">
    <source>
        <dbReference type="ARBA" id="ARBA00022898"/>
    </source>
</evidence>
<feature type="binding site" evidence="4">
    <location>
        <position position="219"/>
    </location>
    <ligand>
        <name>pyridoxal 5'-phosphate</name>
        <dbReference type="ChEBI" id="CHEBI:597326"/>
    </ligand>
</feature>
<comment type="function">
    <text evidence="4 6">Catalyzes the cleavage of L-kynurenine (L-Kyn) and L-3-hydroxykynurenine (L-3OHKyn) into anthranilic acid (AA) and 3-hydroxyanthranilic acid (3-OHAA), respectively.</text>
</comment>
<feature type="binding site" evidence="4">
    <location>
        <position position="216"/>
    </location>
    <ligand>
        <name>pyridoxal 5'-phosphate</name>
        <dbReference type="ChEBI" id="CHEBI:597326"/>
    </ligand>
</feature>
<gene>
    <name evidence="4 7" type="primary">kynU</name>
    <name evidence="7" type="ORF">H9S92_08465</name>
</gene>
<dbReference type="InterPro" id="IPR015422">
    <property type="entry name" value="PyrdxlP-dep_Trfase_small"/>
</dbReference>
<feature type="binding site" evidence="4">
    <location>
        <position position="104"/>
    </location>
    <ligand>
        <name>pyridoxal 5'-phosphate</name>
        <dbReference type="ChEBI" id="CHEBI:597326"/>
    </ligand>
</feature>
<dbReference type="EMBL" id="JACSIT010000091">
    <property type="protein sequence ID" value="MBC6994192.1"/>
    <property type="molecule type" value="Genomic_DNA"/>
</dbReference>
<comment type="similarity">
    <text evidence="4 6">Belongs to the kynureninase family.</text>
</comment>
<evidence type="ECO:0000256" key="4">
    <source>
        <dbReference type="HAMAP-Rule" id="MF_01970"/>
    </source>
</evidence>
<name>A0A923PP99_9BACT</name>
<keyword evidence="2 4" id="KW-0378">Hydrolase</keyword>
<feature type="binding site" evidence="4">
    <location>
        <position position="300"/>
    </location>
    <ligand>
        <name>pyridoxal 5'-phosphate</name>
        <dbReference type="ChEBI" id="CHEBI:597326"/>
    </ligand>
</feature>
<dbReference type="GO" id="GO:0019805">
    <property type="term" value="P:quinolinate biosynthetic process"/>
    <property type="evidence" value="ECO:0007669"/>
    <property type="project" value="UniProtKB-UniRule"/>
</dbReference>
<dbReference type="GO" id="GO:0097053">
    <property type="term" value="P:L-kynurenine catabolic process"/>
    <property type="evidence" value="ECO:0007669"/>
    <property type="project" value="UniProtKB-UniRule"/>
</dbReference>
<feature type="binding site" evidence="4">
    <location>
        <begin position="131"/>
        <end position="134"/>
    </location>
    <ligand>
        <name>pyridoxal 5'-phosphate</name>
        <dbReference type="ChEBI" id="CHEBI:597326"/>
    </ligand>
</feature>
<feature type="binding site" evidence="4">
    <location>
        <position position="103"/>
    </location>
    <ligand>
        <name>pyridoxal 5'-phosphate</name>
        <dbReference type="ChEBI" id="CHEBI:597326"/>
    </ligand>
</feature>
<keyword evidence="8" id="KW-1185">Reference proteome</keyword>
<comment type="pathway">
    <text evidence="4 6">Cofactor biosynthesis; NAD(+) biosynthesis; quinolinate from L-kynurenine: step 2/3.</text>
</comment>
<evidence type="ECO:0000256" key="5">
    <source>
        <dbReference type="NCBIfam" id="TIGR01814"/>
    </source>
</evidence>
<accession>A0A923PP99</accession>
<evidence type="ECO:0000256" key="2">
    <source>
        <dbReference type="ARBA" id="ARBA00022801"/>
    </source>
</evidence>
<feature type="modified residue" description="N6-(pyridoxal phosphate)lysine" evidence="4">
    <location>
        <position position="242"/>
    </location>
</feature>
<comment type="pathway">
    <text evidence="4 6">Amino-acid degradation; L-kynurenine degradation; L-alanine and anthranilate from L-kynurenine: step 1/1.</text>
</comment>
<evidence type="ECO:0000256" key="1">
    <source>
        <dbReference type="ARBA" id="ARBA00022642"/>
    </source>
</evidence>
<dbReference type="InterPro" id="IPR015421">
    <property type="entry name" value="PyrdxlP-dep_Trfase_major"/>
</dbReference>
<dbReference type="EC" id="3.7.1.3" evidence="4 5"/>
<dbReference type="InterPro" id="IPR010111">
    <property type="entry name" value="Kynureninase"/>
</dbReference>
<comment type="catalytic activity">
    <reaction evidence="4 6">
        <text>L-kynurenine + H2O = anthranilate + L-alanine + H(+)</text>
        <dbReference type="Rhea" id="RHEA:16813"/>
        <dbReference type="ChEBI" id="CHEBI:15377"/>
        <dbReference type="ChEBI" id="CHEBI:15378"/>
        <dbReference type="ChEBI" id="CHEBI:16567"/>
        <dbReference type="ChEBI" id="CHEBI:57959"/>
        <dbReference type="ChEBI" id="CHEBI:57972"/>
        <dbReference type="EC" id="3.7.1.3"/>
    </reaction>
</comment>
<dbReference type="FunFam" id="3.40.640.10:FF:000031">
    <property type="entry name" value="Kynureninase"/>
    <property type="match status" value="1"/>
</dbReference>
<dbReference type="PANTHER" id="PTHR14084:SF0">
    <property type="entry name" value="KYNURENINASE"/>
    <property type="match status" value="1"/>
</dbReference>
<dbReference type="NCBIfam" id="TIGR01814">
    <property type="entry name" value="kynureninase"/>
    <property type="match status" value="1"/>
</dbReference>
<keyword evidence="3 4" id="KW-0663">Pyridoxal phosphate</keyword>
<comment type="subunit">
    <text evidence="4 6">Homodimer.</text>
</comment>
<dbReference type="Gene3D" id="3.90.1150.10">
    <property type="entry name" value="Aspartate Aminotransferase, domain 1"/>
    <property type="match status" value="1"/>
</dbReference>
<dbReference type="InterPro" id="IPR015424">
    <property type="entry name" value="PyrdxlP-dep_Trfase"/>
</dbReference>
<feature type="binding site" evidence="4">
    <location>
        <position position="241"/>
    </location>
    <ligand>
        <name>pyridoxal 5'-phosphate</name>
        <dbReference type="ChEBI" id="CHEBI:597326"/>
    </ligand>
</feature>
<feature type="binding site" evidence="4">
    <location>
        <position position="272"/>
    </location>
    <ligand>
        <name>pyridoxal 5'-phosphate</name>
        <dbReference type="ChEBI" id="CHEBI:597326"/>
    </ligand>
</feature>
<comment type="caution">
    <text evidence="4">Lacks conserved residue(s) required for the propagation of feature annotation.</text>
</comment>
<keyword evidence="1 4" id="KW-0662">Pyridine nucleotide biosynthesis</keyword>
<comment type="catalytic activity">
    <reaction evidence="6">
        <text>3-hydroxy-L-kynurenine + H2O = 3-hydroxyanthranilate + L-alanine + H(+)</text>
        <dbReference type="Rhea" id="RHEA:25143"/>
        <dbReference type="ChEBI" id="CHEBI:15377"/>
        <dbReference type="ChEBI" id="CHEBI:15378"/>
        <dbReference type="ChEBI" id="CHEBI:36559"/>
        <dbReference type="ChEBI" id="CHEBI:57972"/>
        <dbReference type="ChEBI" id="CHEBI:58125"/>
        <dbReference type="EC" id="3.7.1.3"/>
    </reaction>
</comment>
<protein>
    <recommendedName>
        <fullName evidence="4 5">Kynureninase</fullName>
        <ecNumber evidence="4 5">3.7.1.3</ecNumber>
    </recommendedName>
    <alternativeName>
        <fullName evidence="4">L-kynurenine hydrolase</fullName>
    </alternativeName>
</protein>
<dbReference type="SUPFAM" id="SSF53383">
    <property type="entry name" value="PLP-dependent transferases"/>
    <property type="match status" value="1"/>
</dbReference>
<dbReference type="Pfam" id="PF22580">
    <property type="entry name" value="KYNU_C"/>
    <property type="match status" value="1"/>
</dbReference>
<evidence type="ECO:0000256" key="6">
    <source>
        <dbReference type="PIRNR" id="PIRNR038800"/>
    </source>
</evidence>
<dbReference type="GO" id="GO:0019441">
    <property type="term" value="P:L-tryptophan catabolic process to kynurenine"/>
    <property type="evidence" value="ECO:0007669"/>
    <property type="project" value="TreeGrafter"/>
</dbReference>